<gene>
    <name evidence="1" type="ORF">CCAX7_008620</name>
</gene>
<reference evidence="1 2" key="1">
    <citation type="journal article" date="2019" name="Int. J. Syst. Evol. Microbiol.">
        <title>Capsulimonas corticalis gen. nov., sp. nov., an aerobic capsulated bacterium, of a novel bacterial order, Capsulimonadales ord. nov., of the class Armatimonadia of the phylum Armatimonadetes.</title>
        <authorList>
            <person name="Li J."/>
            <person name="Kudo C."/>
            <person name="Tonouchi A."/>
        </authorList>
    </citation>
    <scope>NUCLEOTIDE SEQUENCE [LARGE SCALE GENOMIC DNA]</scope>
    <source>
        <strain evidence="1 2">AX-7</strain>
    </source>
</reference>
<sequence>MRVLVTGSTAWTDKLRLSSVLAGFPPGTVFVTGDTVGIDALVIEIGGELGYRVDAMRKTRNDAQRYPGEAWKGLNERLIASGVSQVLAFHPDLGAPGKARGTQHAIDLAAAAGIPVQIYAS</sequence>
<evidence type="ECO:0000313" key="2">
    <source>
        <dbReference type="Proteomes" id="UP000287394"/>
    </source>
</evidence>
<dbReference type="KEGG" id="ccot:CCAX7_008620"/>
<accession>A0A402CU08</accession>
<dbReference type="OrthoDB" id="8778822at2"/>
<name>A0A402CU08_9BACT</name>
<dbReference type="AlphaFoldDB" id="A0A402CU08"/>
<organism evidence="1 2">
    <name type="scientific">Capsulimonas corticalis</name>
    <dbReference type="NCBI Taxonomy" id="2219043"/>
    <lineage>
        <taxon>Bacteria</taxon>
        <taxon>Bacillati</taxon>
        <taxon>Armatimonadota</taxon>
        <taxon>Armatimonadia</taxon>
        <taxon>Capsulimonadales</taxon>
        <taxon>Capsulimonadaceae</taxon>
        <taxon>Capsulimonas</taxon>
    </lineage>
</organism>
<proteinExistence type="predicted"/>
<protein>
    <submittedName>
        <fullName evidence="1">Uncharacterized protein</fullName>
    </submittedName>
</protein>
<keyword evidence="2" id="KW-1185">Reference proteome</keyword>
<dbReference type="Proteomes" id="UP000287394">
    <property type="component" value="Chromosome"/>
</dbReference>
<dbReference type="EMBL" id="AP025739">
    <property type="protein sequence ID" value="BDI28811.1"/>
    <property type="molecule type" value="Genomic_DNA"/>
</dbReference>
<evidence type="ECO:0000313" key="1">
    <source>
        <dbReference type="EMBL" id="BDI28811.1"/>
    </source>
</evidence>